<dbReference type="Proteomes" id="UP000586042">
    <property type="component" value="Unassembled WGS sequence"/>
</dbReference>
<feature type="domain" description="Anti-sigma K factor RskA C-terminal" evidence="13">
    <location>
        <begin position="128"/>
        <end position="270"/>
    </location>
</feature>
<name>A0A7Y6I9V4_9ACTN</name>
<keyword evidence="3" id="KW-1003">Cell membrane</keyword>
<evidence type="ECO:0000256" key="1">
    <source>
        <dbReference type="ARBA" id="ARBA00004167"/>
    </source>
</evidence>
<protein>
    <recommendedName>
        <fullName evidence="10">Regulator of SigK</fullName>
    </recommendedName>
    <alternativeName>
        <fullName evidence="9">Sigma-K anti-sigma factor RskA</fullName>
    </alternativeName>
</protein>
<gene>
    <name evidence="15" type="ORF">HTZ77_22000</name>
</gene>
<dbReference type="PANTHER" id="PTHR37461:SF1">
    <property type="entry name" value="ANTI-SIGMA-K FACTOR RSKA"/>
    <property type="match status" value="1"/>
</dbReference>
<evidence type="ECO:0000256" key="2">
    <source>
        <dbReference type="ARBA" id="ARBA00004236"/>
    </source>
</evidence>
<evidence type="ECO:0000256" key="10">
    <source>
        <dbReference type="ARBA" id="ARBA00030803"/>
    </source>
</evidence>
<dbReference type="RefSeq" id="WP_175591534.1">
    <property type="nucleotide sequence ID" value="NZ_JABWGN010000008.1"/>
</dbReference>
<dbReference type="PANTHER" id="PTHR37461">
    <property type="entry name" value="ANTI-SIGMA-K FACTOR RSKA"/>
    <property type="match status" value="1"/>
</dbReference>
<dbReference type="InterPro" id="IPR027383">
    <property type="entry name" value="Znf_put"/>
</dbReference>
<dbReference type="EMBL" id="JABWGN010000008">
    <property type="protein sequence ID" value="NUW34086.1"/>
    <property type="molecule type" value="Genomic_DNA"/>
</dbReference>
<keyword evidence="16" id="KW-1185">Reference proteome</keyword>
<comment type="caution">
    <text evidence="15">The sequence shown here is derived from an EMBL/GenBank/DDBJ whole genome shotgun (WGS) entry which is preliminary data.</text>
</comment>
<feature type="domain" description="Putative zinc-finger" evidence="14">
    <location>
        <begin position="4"/>
        <end position="36"/>
    </location>
</feature>
<evidence type="ECO:0000256" key="8">
    <source>
        <dbReference type="ARBA" id="ARBA00023163"/>
    </source>
</evidence>
<dbReference type="Gene3D" id="1.10.10.1320">
    <property type="entry name" value="Anti-sigma factor, zinc-finger domain"/>
    <property type="match status" value="1"/>
</dbReference>
<dbReference type="Pfam" id="PF10099">
    <property type="entry name" value="RskA_C"/>
    <property type="match status" value="1"/>
</dbReference>
<keyword evidence="4 12" id="KW-0812">Transmembrane</keyword>
<dbReference type="GO" id="GO:0005886">
    <property type="term" value="C:plasma membrane"/>
    <property type="evidence" value="ECO:0007669"/>
    <property type="project" value="UniProtKB-SubCell"/>
</dbReference>
<comment type="subcellular location">
    <subcellularLocation>
        <location evidence="2">Cell membrane</location>
    </subcellularLocation>
    <subcellularLocation>
        <location evidence="1">Membrane</location>
        <topology evidence="1">Single-pass membrane protein</topology>
    </subcellularLocation>
</comment>
<feature type="compositionally biased region" description="Gly residues" evidence="11">
    <location>
        <begin position="226"/>
        <end position="240"/>
    </location>
</feature>
<evidence type="ECO:0000259" key="13">
    <source>
        <dbReference type="Pfam" id="PF10099"/>
    </source>
</evidence>
<dbReference type="InterPro" id="IPR051474">
    <property type="entry name" value="Anti-sigma-K/W_factor"/>
</dbReference>
<proteinExistence type="predicted"/>
<feature type="transmembrane region" description="Helical" evidence="12">
    <location>
        <begin position="120"/>
        <end position="144"/>
    </location>
</feature>
<dbReference type="GO" id="GO:0016989">
    <property type="term" value="F:sigma factor antagonist activity"/>
    <property type="evidence" value="ECO:0007669"/>
    <property type="project" value="TreeGrafter"/>
</dbReference>
<dbReference type="InterPro" id="IPR018764">
    <property type="entry name" value="RskA_C"/>
</dbReference>
<dbReference type="GO" id="GO:0006417">
    <property type="term" value="P:regulation of translation"/>
    <property type="evidence" value="ECO:0007669"/>
    <property type="project" value="TreeGrafter"/>
</dbReference>
<reference evidence="15 16" key="1">
    <citation type="submission" date="2020-06" db="EMBL/GenBank/DDBJ databases">
        <title>Nonomuraea sp. SMC257, a novel actinomycete isolated from soil.</title>
        <authorList>
            <person name="Chanama M."/>
        </authorList>
    </citation>
    <scope>NUCLEOTIDE SEQUENCE [LARGE SCALE GENOMIC DNA]</scope>
    <source>
        <strain evidence="15 16">SMC257</strain>
    </source>
</reference>
<dbReference type="InterPro" id="IPR041916">
    <property type="entry name" value="Anti_sigma_zinc_sf"/>
</dbReference>
<keyword evidence="6" id="KW-0805">Transcription regulation</keyword>
<evidence type="ECO:0000256" key="5">
    <source>
        <dbReference type="ARBA" id="ARBA00022989"/>
    </source>
</evidence>
<evidence type="ECO:0000256" key="12">
    <source>
        <dbReference type="SAM" id="Phobius"/>
    </source>
</evidence>
<feature type="region of interest" description="Disordered" evidence="11">
    <location>
        <begin position="223"/>
        <end position="245"/>
    </location>
</feature>
<evidence type="ECO:0000256" key="4">
    <source>
        <dbReference type="ARBA" id="ARBA00022692"/>
    </source>
</evidence>
<evidence type="ECO:0000313" key="16">
    <source>
        <dbReference type="Proteomes" id="UP000586042"/>
    </source>
</evidence>
<evidence type="ECO:0000313" key="15">
    <source>
        <dbReference type="EMBL" id="NUW34086.1"/>
    </source>
</evidence>
<evidence type="ECO:0000256" key="9">
    <source>
        <dbReference type="ARBA" id="ARBA00029829"/>
    </source>
</evidence>
<dbReference type="Pfam" id="PF13490">
    <property type="entry name" value="zf-HC2"/>
    <property type="match status" value="1"/>
</dbReference>
<sequence>MTDELHALSGAYAVHALPEGEVVLFERHLAGCAACAAEVRRLRETAARLALPLAEPPPARLWPRIRSAARLLRVPRPVPPPSPVSPEDATVRLRLPLRAPGGVEEGRAGRRRGGRRRAGTAALSAATVAAAAATVTAVLLGVAARDARGDLAASRAREREVAAVLAAPDARTVRRPVASGGTGTLVVSRARGSVVFAWAGLPRLPASRVYELWLMGPDGARPAGLLGSGPGPDTGAGDGQAGPVPIRVREGDARVGLTVEPAGGSRRPTTRALLLADLPPA</sequence>
<evidence type="ECO:0000256" key="3">
    <source>
        <dbReference type="ARBA" id="ARBA00022475"/>
    </source>
</evidence>
<evidence type="ECO:0000256" key="11">
    <source>
        <dbReference type="SAM" id="MobiDB-lite"/>
    </source>
</evidence>
<dbReference type="AlphaFoldDB" id="A0A7Y6I9V4"/>
<evidence type="ECO:0000256" key="6">
    <source>
        <dbReference type="ARBA" id="ARBA00023015"/>
    </source>
</evidence>
<keyword evidence="5 12" id="KW-1133">Transmembrane helix</keyword>
<organism evidence="15 16">
    <name type="scientific">Nonomuraea montanisoli</name>
    <dbReference type="NCBI Taxonomy" id="2741721"/>
    <lineage>
        <taxon>Bacteria</taxon>
        <taxon>Bacillati</taxon>
        <taxon>Actinomycetota</taxon>
        <taxon>Actinomycetes</taxon>
        <taxon>Streptosporangiales</taxon>
        <taxon>Streptosporangiaceae</taxon>
        <taxon>Nonomuraea</taxon>
    </lineage>
</organism>
<evidence type="ECO:0000259" key="14">
    <source>
        <dbReference type="Pfam" id="PF13490"/>
    </source>
</evidence>
<keyword evidence="7 12" id="KW-0472">Membrane</keyword>
<evidence type="ECO:0000256" key="7">
    <source>
        <dbReference type="ARBA" id="ARBA00023136"/>
    </source>
</evidence>
<accession>A0A7Y6I9V4</accession>
<keyword evidence="8" id="KW-0804">Transcription</keyword>